<reference evidence="7 8" key="2">
    <citation type="journal article" date="2018" name="Annu Rev Anim Biosci">
        <title>Bat Biology, Genomes, and the Bat1K Project: To Generate Chromosome-Level Genomes for All Living Bat Species.</title>
        <authorList>
            <person name="Teeling E.C."/>
            <person name="Vernes S.C."/>
            <person name="Davalos L.M."/>
            <person name="Ray D.A."/>
            <person name="Gilbert M.T.P."/>
            <person name="Myers E."/>
        </authorList>
    </citation>
    <scope>NUCLEOTIDE SEQUENCE</scope>
</reference>
<organism evidence="7 8">
    <name type="scientific">Rhinolophus ferrumequinum</name>
    <name type="common">Greater horseshoe bat</name>
    <dbReference type="NCBI Taxonomy" id="59479"/>
    <lineage>
        <taxon>Eukaryota</taxon>
        <taxon>Metazoa</taxon>
        <taxon>Chordata</taxon>
        <taxon>Craniata</taxon>
        <taxon>Vertebrata</taxon>
        <taxon>Euteleostomi</taxon>
        <taxon>Mammalia</taxon>
        <taxon>Eutheria</taxon>
        <taxon>Laurasiatheria</taxon>
        <taxon>Chiroptera</taxon>
        <taxon>Yinpterochiroptera</taxon>
        <taxon>Rhinolophoidea</taxon>
        <taxon>Rhinolophidae</taxon>
        <taxon>Rhinolophinae</taxon>
        <taxon>Rhinolophus</taxon>
    </lineage>
</organism>
<dbReference type="GO" id="GO:0002250">
    <property type="term" value="P:adaptive immune response"/>
    <property type="evidence" value="ECO:0007669"/>
    <property type="project" value="UniProtKB-KW"/>
</dbReference>
<sequence>GLSILGGTRAQSVSQPDGHITVSEGTSLELRCNYTYGASVYLFWYVQYPNQNLQLLLKYFSGNTLVNGINDFQAEFKKSESTFHLRKSSAHWRDSGVYFCAVSGTVPETAGGAEHKPPETLEFSETRGHSLTCFQQGVSFDENEQGGGAEPKRVLGS</sequence>
<dbReference type="SMART" id="SM00409">
    <property type="entry name" value="IG"/>
    <property type="match status" value="1"/>
</dbReference>
<dbReference type="Ensembl" id="ENSRFET00010000298.1">
    <property type="protein sequence ID" value="ENSRFEP00010000264.1"/>
    <property type="gene ID" value="ENSRFEG00010000215.1"/>
</dbReference>
<dbReference type="PANTHER" id="PTHR19367">
    <property type="entry name" value="T-CELL RECEPTOR ALPHA CHAIN V REGION"/>
    <property type="match status" value="1"/>
</dbReference>
<dbReference type="PANTHER" id="PTHR19367:SF5">
    <property type="entry name" value="T CELL RECEPTOR ALPHA VARIABLE 8-3"/>
    <property type="match status" value="1"/>
</dbReference>
<name>A0A671DQ27_RHIFE</name>
<reference evidence="7" key="5">
    <citation type="submission" date="2025-09" db="UniProtKB">
        <authorList>
            <consortium name="Ensembl"/>
        </authorList>
    </citation>
    <scope>IDENTIFICATION</scope>
</reference>
<keyword evidence="2" id="KW-1064">Adaptive immunity</keyword>
<reference evidence="8" key="3">
    <citation type="submission" date="2018-12" db="EMBL/GenBank/DDBJ databases">
        <title>G10K-VGP greater horseshoe bat female genome, primary haplotype.</title>
        <authorList>
            <person name="Teeling E."/>
            <person name="Myers G."/>
            <person name="Vernes S."/>
            <person name="Pippel M."/>
            <person name="Winkler S."/>
            <person name="Fedrigo O."/>
            <person name="Rhie A."/>
            <person name="Koren S."/>
            <person name="Phillippy A."/>
            <person name="Lewin H."/>
            <person name="Damas J."/>
            <person name="Howe K."/>
            <person name="Mountcastle J."/>
            <person name="Jarvis E.D."/>
        </authorList>
    </citation>
    <scope>NUCLEOTIDE SEQUENCE [LARGE SCALE GENOMIC DNA]</scope>
</reference>
<evidence type="ECO:0000256" key="5">
    <source>
        <dbReference type="ARBA" id="ARBA00043266"/>
    </source>
</evidence>
<keyword evidence="4" id="KW-0393">Immunoglobulin domain</keyword>
<keyword evidence="3" id="KW-0675">Receptor</keyword>
<evidence type="ECO:0000256" key="1">
    <source>
        <dbReference type="ARBA" id="ARBA00022729"/>
    </source>
</evidence>
<keyword evidence="8" id="KW-1185">Reference proteome</keyword>
<dbReference type="InterPro" id="IPR013783">
    <property type="entry name" value="Ig-like_fold"/>
</dbReference>
<dbReference type="Gene3D" id="2.60.40.10">
    <property type="entry name" value="Immunoglobulins"/>
    <property type="match status" value="1"/>
</dbReference>
<evidence type="ECO:0000313" key="8">
    <source>
        <dbReference type="Proteomes" id="UP000472240"/>
    </source>
</evidence>
<dbReference type="SUPFAM" id="SSF48726">
    <property type="entry name" value="Immunoglobulin"/>
    <property type="match status" value="1"/>
</dbReference>
<reference evidence="7" key="4">
    <citation type="submission" date="2025-08" db="UniProtKB">
        <authorList>
            <consortium name="Ensembl"/>
        </authorList>
    </citation>
    <scope>IDENTIFICATION</scope>
</reference>
<dbReference type="GO" id="GO:0042101">
    <property type="term" value="C:T cell receptor complex"/>
    <property type="evidence" value="ECO:0007669"/>
    <property type="project" value="UniProtKB-KW"/>
</dbReference>
<keyword evidence="1" id="KW-0732">Signal</keyword>
<dbReference type="SMART" id="SM00406">
    <property type="entry name" value="IGv"/>
    <property type="match status" value="1"/>
</dbReference>
<dbReference type="InterPro" id="IPR013106">
    <property type="entry name" value="Ig_V-set"/>
</dbReference>
<dbReference type="InterPro" id="IPR007110">
    <property type="entry name" value="Ig-like_dom"/>
</dbReference>
<evidence type="ECO:0000256" key="4">
    <source>
        <dbReference type="ARBA" id="ARBA00023319"/>
    </source>
</evidence>
<dbReference type="InParanoid" id="A0A671DQ27"/>
<dbReference type="InterPro" id="IPR036179">
    <property type="entry name" value="Ig-like_dom_sf"/>
</dbReference>
<dbReference type="OMA" id="WRDSAGY"/>
<dbReference type="InterPro" id="IPR051287">
    <property type="entry name" value="TCR_variable_region"/>
</dbReference>
<keyword evidence="5" id="KW-1279">T cell receptor</keyword>
<keyword evidence="5" id="KW-0391">Immunity</keyword>
<protein>
    <recommendedName>
        <fullName evidence="6">Ig-like domain-containing protein</fullName>
    </recommendedName>
</protein>
<dbReference type="Proteomes" id="UP000472240">
    <property type="component" value="Chromosome 6"/>
</dbReference>
<dbReference type="FunCoup" id="A0A671DQ27">
    <property type="interactions" value="28"/>
</dbReference>
<evidence type="ECO:0000259" key="6">
    <source>
        <dbReference type="PROSITE" id="PS50835"/>
    </source>
</evidence>
<dbReference type="PROSITE" id="PS50835">
    <property type="entry name" value="IG_LIKE"/>
    <property type="match status" value="1"/>
</dbReference>
<evidence type="ECO:0000256" key="3">
    <source>
        <dbReference type="ARBA" id="ARBA00023170"/>
    </source>
</evidence>
<dbReference type="AlphaFoldDB" id="A0A671DQ27"/>
<accession>A0A671DQ27</accession>
<reference evidence="7 8" key="1">
    <citation type="journal article" date="2015" name="Annu Rev Anim Biosci">
        <title>The Genome 10K Project: a way forward.</title>
        <authorList>
            <person name="Koepfli K.P."/>
            <person name="Paten B."/>
            <person name="O'Brien S.J."/>
            <person name="Koepfli K.P."/>
            <person name="Paten B."/>
            <person name="Antunes A."/>
            <person name="Belov K."/>
            <person name="Bustamante C."/>
            <person name="Castoe T.A."/>
            <person name="Clawson H."/>
            <person name="Crawford A.J."/>
            <person name="Diekhans M."/>
            <person name="Distel D."/>
            <person name="Durbin R."/>
            <person name="Earl D."/>
            <person name="Fujita M.K."/>
            <person name="Gamble T."/>
            <person name="Georges A."/>
            <person name="Gemmell N."/>
            <person name="Gilbert M.T."/>
            <person name="Graves J.M."/>
            <person name="Green R.E."/>
            <person name="Hickey G."/>
            <person name="Jarvis E.D."/>
            <person name="Johnson W."/>
            <person name="Komissarov A."/>
            <person name="Korf I."/>
            <person name="Kuhn R."/>
            <person name="Larkin D.M."/>
            <person name="Lewin H."/>
            <person name="Lopez J.V."/>
            <person name="Ma J."/>
            <person name="Marques-Bonet T."/>
            <person name="Miller W."/>
            <person name="Murphy R."/>
            <person name="Pevzner P."/>
            <person name="Shapiro B."/>
            <person name="Steiner C."/>
            <person name="Tamazian G."/>
            <person name="Venkatesh B."/>
            <person name="Wang J."/>
            <person name="Wayne R."/>
            <person name="Wiley E."/>
            <person name="Yang H."/>
            <person name="Zhang G."/>
            <person name="Haussler D."/>
            <person name="Ryder O."/>
            <person name="O'Brien S.J."/>
        </authorList>
    </citation>
    <scope>NUCLEOTIDE SEQUENCE</scope>
</reference>
<dbReference type="GeneTree" id="ENSGT00940000153073"/>
<evidence type="ECO:0000256" key="2">
    <source>
        <dbReference type="ARBA" id="ARBA00023130"/>
    </source>
</evidence>
<dbReference type="InterPro" id="IPR003599">
    <property type="entry name" value="Ig_sub"/>
</dbReference>
<feature type="domain" description="Ig-like" evidence="6">
    <location>
        <begin position="10"/>
        <end position="124"/>
    </location>
</feature>
<evidence type="ECO:0000313" key="7">
    <source>
        <dbReference type="Ensembl" id="ENSRFEP00010000264.1"/>
    </source>
</evidence>
<proteinExistence type="predicted"/>
<dbReference type="Pfam" id="PF07686">
    <property type="entry name" value="V-set"/>
    <property type="match status" value="1"/>
</dbReference>